<dbReference type="EMBL" id="JAGSOJ010000004">
    <property type="protein sequence ID" value="MCM1991754.1"/>
    <property type="molecule type" value="Genomic_DNA"/>
</dbReference>
<organism evidence="2 3">
    <name type="scientific">Oceanirhabdus seepicola</name>
    <dbReference type="NCBI Taxonomy" id="2828781"/>
    <lineage>
        <taxon>Bacteria</taxon>
        <taxon>Bacillati</taxon>
        <taxon>Bacillota</taxon>
        <taxon>Clostridia</taxon>
        <taxon>Eubacteriales</taxon>
        <taxon>Clostridiaceae</taxon>
        <taxon>Oceanirhabdus</taxon>
    </lineage>
</organism>
<evidence type="ECO:0000313" key="3">
    <source>
        <dbReference type="Proteomes" id="UP001056429"/>
    </source>
</evidence>
<dbReference type="Pfam" id="PF13228">
    <property type="entry name" value="DUF4037"/>
    <property type="match status" value="1"/>
</dbReference>
<keyword evidence="3" id="KW-1185">Reference proteome</keyword>
<evidence type="ECO:0000313" key="2">
    <source>
        <dbReference type="EMBL" id="MCM1991754.1"/>
    </source>
</evidence>
<reference evidence="2" key="2">
    <citation type="submission" date="2021-04" db="EMBL/GenBank/DDBJ databases">
        <authorList>
            <person name="Dong X."/>
        </authorList>
    </citation>
    <scope>NUCLEOTIDE SEQUENCE</scope>
    <source>
        <strain evidence="2">ZWT</strain>
    </source>
</reference>
<dbReference type="AlphaFoldDB" id="A0A9J6P4Q2"/>
<evidence type="ECO:0000259" key="1">
    <source>
        <dbReference type="Pfam" id="PF13228"/>
    </source>
</evidence>
<comment type="caution">
    <text evidence="2">The sequence shown here is derived from an EMBL/GenBank/DDBJ whole genome shotgun (WGS) entry which is preliminary data.</text>
</comment>
<gene>
    <name evidence="2" type="ORF">KDK92_18605</name>
</gene>
<dbReference type="RefSeq" id="WP_250860894.1">
    <property type="nucleotide sequence ID" value="NZ_JAGSOJ010000004.1"/>
</dbReference>
<accession>A0A9J6P4Q2</accession>
<protein>
    <submittedName>
        <fullName evidence="2">DUF4037 domain-containing protein</fullName>
    </submittedName>
</protein>
<name>A0A9J6P4Q2_9CLOT</name>
<dbReference type="Proteomes" id="UP001056429">
    <property type="component" value="Unassembled WGS sequence"/>
</dbReference>
<feature type="domain" description="DUF4037" evidence="1">
    <location>
        <begin position="147"/>
        <end position="245"/>
    </location>
</feature>
<sequence>MKGLELCESFYFDVVKILIDKNFPMLKNKYAAGLIGYGSDVLGNDDELSRDHEWGPRCHIWLMEDDYNKYAGEIDMMLKSELPLEYLGYKTRFVFNEEFEVLITTDDKHNSIHHVAITTVERYLRIQYGIVNKDNKKNEYYLNNIEWLCIPEQKLLELTRGKIFEDSIGEITKVRKTFSYYNDDVWKYKVLYCWRELDDLATVPLCFKRNQIISGKIILTRIIENTIRLVYLYNKKYYPGYMKWFSYEFSKLPKLAASISTKLEKCLNEEDITKIINIMENVFLEILEEHNRLGVTPYVEVRNNKWTRELVNISTINVCKALEETITSELKELNIDGSCDQWITNSEILVWSEQFTKVKELYINDNSHCRDGVGDRII</sequence>
<proteinExistence type="predicted"/>
<dbReference type="InterPro" id="IPR025117">
    <property type="entry name" value="DUF4037"/>
</dbReference>
<reference evidence="2" key="1">
    <citation type="journal article" date="2021" name="mSystems">
        <title>Bacteria and Archaea Synergistically Convert Glycine Betaine to Biogenic Methane in the Formosa Cold Seep of the South China Sea.</title>
        <authorList>
            <person name="Li L."/>
            <person name="Zhang W."/>
            <person name="Zhang S."/>
            <person name="Song L."/>
            <person name="Sun Q."/>
            <person name="Zhang H."/>
            <person name="Xiang H."/>
            <person name="Dong X."/>
        </authorList>
    </citation>
    <scope>NUCLEOTIDE SEQUENCE</scope>
    <source>
        <strain evidence="2">ZWT</strain>
    </source>
</reference>